<dbReference type="EMBL" id="MU394320">
    <property type="protein sequence ID" value="KAI6085941.1"/>
    <property type="molecule type" value="Genomic_DNA"/>
</dbReference>
<organism evidence="1 2">
    <name type="scientific">Hypoxylon rubiginosum</name>
    <dbReference type="NCBI Taxonomy" id="110542"/>
    <lineage>
        <taxon>Eukaryota</taxon>
        <taxon>Fungi</taxon>
        <taxon>Dikarya</taxon>
        <taxon>Ascomycota</taxon>
        <taxon>Pezizomycotina</taxon>
        <taxon>Sordariomycetes</taxon>
        <taxon>Xylariomycetidae</taxon>
        <taxon>Xylariales</taxon>
        <taxon>Hypoxylaceae</taxon>
        <taxon>Hypoxylon</taxon>
    </lineage>
</organism>
<sequence length="387" mass="41613">MSSTRLIQVGLLFAAKAMAVAASKQCVDFVLPIHVMATNNNYTMPRVDSNIEAVQWALNFSVWNAPNATERDNGPLPINDIFNISAKLCVPSVKTNKSNILQIAVQGNAWDKRYWDVQVEPEEHSYVDAAIAKGYPILMFDRIGTGKSSLPNAYYEVQAGLEVDILAQITAMASNGTLLSSVSNTTIAEPNPTHIVHVGHSFGSLLIAGLLTQHGDMSSAALLTGFLPSTHQGEVPVATFEHDFAPVHDPARFGQFGSGYIVLTSENTLQKVYFTEDSLEPALLTWTEAVKQPEAVALYASSGQAFANPGPAYGGPVQVIAGEFDYVNCNGDCKGSYTEAGIKNSTFPGASNVTVYLQPNTGHALTVAKNASAVFEMMFSYLEDFGF</sequence>
<reference evidence="1 2" key="1">
    <citation type="journal article" date="2022" name="New Phytol.">
        <title>Ecological generalism drives hyperdiversity of secondary metabolite gene clusters in xylarialean endophytes.</title>
        <authorList>
            <person name="Franco M.E.E."/>
            <person name="Wisecaver J.H."/>
            <person name="Arnold A.E."/>
            <person name="Ju Y.M."/>
            <person name="Slot J.C."/>
            <person name="Ahrendt S."/>
            <person name="Moore L.P."/>
            <person name="Eastman K.E."/>
            <person name="Scott K."/>
            <person name="Konkel Z."/>
            <person name="Mondo S.J."/>
            <person name="Kuo A."/>
            <person name="Hayes R.D."/>
            <person name="Haridas S."/>
            <person name="Andreopoulos B."/>
            <person name="Riley R."/>
            <person name="LaButti K."/>
            <person name="Pangilinan J."/>
            <person name="Lipzen A."/>
            <person name="Amirebrahimi M."/>
            <person name="Yan J."/>
            <person name="Adam C."/>
            <person name="Keymanesh K."/>
            <person name="Ng V."/>
            <person name="Louie K."/>
            <person name="Northen T."/>
            <person name="Drula E."/>
            <person name="Henrissat B."/>
            <person name="Hsieh H.M."/>
            <person name="Youens-Clark K."/>
            <person name="Lutzoni F."/>
            <person name="Miadlikowska J."/>
            <person name="Eastwood D.C."/>
            <person name="Hamelin R.C."/>
            <person name="Grigoriev I.V."/>
            <person name="U'Ren J.M."/>
        </authorList>
    </citation>
    <scope>NUCLEOTIDE SEQUENCE [LARGE SCALE GENOMIC DNA]</scope>
    <source>
        <strain evidence="1 2">ER1909</strain>
    </source>
</reference>
<keyword evidence="2" id="KW-1185">Reference proteome</keyword>
<gene>
    <name evidence="1" type="ORF">F4821DRAFT_239455</name>
</gene>
<name>A0ACC0D094_9PEZI</name>
<evidence type="ECO:0000313" key="2">
    <source>
        <dbReference type="Proteomes" id="UP001497680"/>
    </source>
</evidence>
<comment type="caution">
    <text evidence="1">The sequence shown here is derived from an EMBL/GenBank/DDBJ whole genome shotgun (WGS) entry which is preliminary data.</text>
</comment>
<evidence type="ECO:0000313" key="1">
    <source>
        <dbReference type="EMBL" id="KAI6085941.1"/>
    </source>
</evidence>
<protein>
    <submittedName>
        <fullName evidence="1">Alpha/Beta hydrolase protein</fullName>
    </submittedName>
</protein>
<proteinExistence type="predicted"/>
<accession>A0ACC0D094</accession>
<keyword evidence="1" id="KW-0378">Hydrolase</keyword>
<dbReference type="Proteomes" id="UP001497680">
    <property type="component" value="Unassembled WGS sequence"/>
</dbReference>